<dbReference type="OrthoDB" id="2014201at2759"/>
<name>W4KB96_HETIT</name>
<dbReference type="eggNOG" id="KOG1950">
    <property type="taxonomic scope" value="Eukaryota"/>
</dbReference>
<dbReference type="AlphaFoldDB" id="W4KB96"/>
<dbReference type="KEGG" id="hir:HETIRDRAFT_146131"/>
<dbReference type="InParanoid" id="W4KB96"/>
<dbReference type="Pfam" id="PF01501">
    <property type="entry name" value="Glyco_transf_8"/>
    <property type="match status" value="1"/>
</dbReference>
<reference evidence="1 2" key="1">
    <citation type="journal article" date="2012" name="New Phytol.">
        <title>Insight into trade-off between wood decay and parasitism from the genome of a fungal forest pathogen.</title>
        <authorList>
            <person name="Olson A."/>
            <person name="Aerts A."/>
            <person name="Asiegbu F."/>
            <person name="Belbahri L."/>
            <person name="Bouzid O."/>
            <person name="Broberg A."/>
            <person name="Canback B."/>
            <person name="Coutinho P.M."/>
            <person name="Cullen D."/>
            <person name="Dalman K."/>
            <person name="Deflorio G."/>
            <person name="van Diepen L.T."/>
            <person name="Dunand C."/>
            <person name="Duplessis S."/>
            <person name="Durling M."/>
            <person name="Gonthier P."/>
            <person name="Grimwood J."/>
            <person name="Fossdal C.G."/>
            <person name="Hansson D."/>
            <person name="Henrissat B."/>
            <person name="Hietala A."/>
            <person name="Himmelstrand K."/>
            <person name="Hoffmeister D."/>
            <person name="Hogberg N."/>
            <person name="James T.Y."/>
            <person name="Karlsson M."/>
            <person name="Kohler A."/>
            <person name="Kues U."/>
            <person name="Lee Y.H."/>
            <person name="Lin Y.C."/>
            <person name="Lind M."/>
            <person name="Lindquist E."/>
            <person name="Lombard V."/>
            <person name="Lucas S."/>
            <person name="Lunden K."/>
            <person name="Morin E."/>
            <person name="Murat C."/>
            <person name="Park J."/>
            <person name="Raffaello T."/>
            <person name="Rouze P."/>
            <person name="Salamov A."/>
            <person name="Schmutz J."/>
            <person name="Solheim H."/>
            <person name="Stahlberg J."/>
            <person name="Velez H."/>
            <person name="de Vries R.P."/>
            <person name="Wiebenga A."/>
            <person name="Woodward S."/>
            <person name="Yakovlev I."/>
            <person name="Garbelotto M."/>
            <person name="Martin F."/>
            <person name="Grigoriev I.V."/>
            <person name="Stenlid J."/>
        </authorList>
    </citation>
    <scope>NUCLEOTIDE SEQUENCE [LARGE SCALE GENOMIC DNA]</scope>
    <source>
        <strain evidence="1 2">TC 32-1</strain>
    </source>
</reference>
<dbReference type="GeneID" id="20667122"/>
<dbReference type="InterPro" id="IPR002495">
    <property type="entry name" value="Glyco_trans_8"/>
</dbReference>
<keyword evidence="2" id="KW-1185">Reference proteome</keyword>
<sequence length="270" mass="30395">MYTDAFAFPVATLGHSLALTNTTARKILMYLPNKVSAEALCIARAGGWELNPVPFIQPPHGGAGTGYRFGDQYTKLNLWGLDQIGVKAAVYLDADTLVRRPFEELFALPFDFAAVPDVFVADRRGGFKLGFNAGVLFLRPSNATLWQMLDNLDRAVFPPFEAEQAFLNVFFAADAVRLPYVYNGNLAIKLRNPAMWTAIRDELRVVHYTSVKPFDVFNGVQTRDSIRKVLKKRKGKKGGLFREEIGWWEDAWTELLTVPALHECFESEAW</sequence>
<proteinExistence type="predicted"/>
<dbReference type="InterPro" id="IPR029044">
    <property type="entry name" value="Nucleotide-diphossugar_trans"/>
</dbReference>
<keyword evidence="1" id="KW-0808">Transferase</keyword>
<dbReference type="EMBL" id="KI925458">
    <property type="protein sequence ID" value="ETW82316.1"/>
    <property type="molecule type" value="Genomic_DNA"/>
</dbReference>
<evidence type="ECO:0000313" key="1">
    <source>
        <dbReference type="EMBL" id="ETW82316.1"/>
    </source>
</evidence>
<dbReference type="RefSeq" id="XP_009546844.1">
    <property type="nucleotide sequence ID" value="XM_009548549.1"/>
</dbReference>
<dbReference type="SUPFAM" id="SSF53448">
    <property type="entry name" value="Nucleotide-diphospho-sugar transferases"/>
    <property type="match status" value="1"/>
</dbReference>
<dbReference type="Gene3D" id="3.90.550.10">
    <property type="entry name" value="Spore Coat Polysaccharide Biosynthesis Protein SpsA, Chain A"/>
    <property type="match status" value="1"/>
</dbReference>
<dbReference type="PANTHER" id="PTHR11183">
    <property type="entry name" value="GLYCOGENIN SUBFAMILY MEMBER"/>
    <property type="match status" value="1"/>
</dbReference>
<organism evidence="1 2">
    <name type="scientific">Heterobasidion irregulare (strain TC 32-1)</name>
    <dbReference type="NCBI Taxonomy" id="747525"/>
    <lineage>
        <taxon>Eukaryota</taxon>
        <taxon>Fungi</taxon>
        <taxon>Dikarya</taxon>
        <taxon>Basidiomycota</taxon>
        <taxon>Agaricomycotina</taxon>
        <taxon>Agaricomycetes</taxon>
        <taxon>Russulales</taxon>
        <taxon>Bondarzewiaceae</taxon>
        <taxon>Heterobasidion</taxon>
        <taxon>Heterobasidion annosum species complex</taxon>
    </lineage>
</organism>
<dbReference type="InterPro" id="IPR050587">
    <property type="entry name" value="GNT1/Glycosyltrans_8"/>
</dbReference>
<evidence type="ECO:0000313" key="2">
    <source>
        <dbReference type="Proteomes" id="UP000030671"/>
    </source>
</evidence>
<dbReference type="HOGENOM" id="CLU_077164_0_0_1"/>
<dbReference type="GO" id="GO:0016757">
    <property type="term" value="F:glycosyltransferase activity"/>
    <property type="evidence" value="ECO:0007669"/>
    <property type="project" value="InterPro"/>
</dbReference>
<gene>
    <name evidence="1" type="ORF">HETIRDRAFT_146131</name>
</gene>
<dbReference type="Proteomes" id="UP000030671">
    <property type="component" value="Unassembled WGS sequence"/>
</dbReference>
<accession>W4KB96</accession>
<dbReference type="STRING" id="747525.W4KB96"/>
<protein>
    <submittedName>
        <fullName evidence="1">Glycosyltransferase family 8 protein</fullName>
    </submittedName>
</protein>